<organism evidence="1 2">
    <name type="scientific">Christiangramia oceanisediminis</name>
    <dbReference type="NCBI Taxonomy" id="2920386"/>
    <lineage>
        <taxon>Bacteria</taxon>
        <taxon>Pseudomonadati</taxon>
        <taxon>Bacteroidota</taxon>
        <taxon>Flavobacteriia</taxon>
        <taxon>Flavobacteriales</taxon>
        <taxon>Flavobacteriaceae</taxon>
        <taxon>Christiangramia</taxon>
    </lineage>
</organism>
<keyword evidence="2" id="KW-1185">Reference proteome</keyword>
<dbReference type="AlphaFoldDB" id="A0A9X2I976"/>
<proteinExistence type="predicted"/>
<protein>
    <submittedName>
        <fullName evidence="1">Uncharacterized protein</fullName>
    </submittedName>
</protein>
<dbReference type="EMBL" id="JANCNS010000001">
    <property type="protein sequence ID" value="MCP9199028.1"/>
    <property type="molecule type" value="Genomic_DNA"/>
</dbReference>
<dbReference type="Proteomes" id="UP001155280">
    <property type="component" value="Unassembled WGS sequence"/>
</dbReference>
<dbReference type="RefSeq" id="WP_241549341.1">
    <property type="nucleotide sequence ID" value="NZ_JANCNS010000001.1"/>
</dbReference>
<evidence type="ECO:0000313" key="2">
    <source>
        <dbReference type="Proteomes" id="UP001155280"/>
    </source>
</evidence>
<evidence type="ECO:0000313" key="1">
    <source>
        <dbReference type="EMBL" id="MCP9199028.1"/>
    </source>
</evidence>
<sequence>MNDVDLSKFERLAKILLQWSYDKFGTNRRESLKNVYENCLKYDDTIEGKESFKKSLEAYFKFTDSTYILQHIAENNNKDISKWFEVFYDEHNNFINNDSLIDLKGNLQRFIESFQSNTGLNLIKGLTSLLLKESLNQIEEQRFSKAFEVISKYEVSQFDYVIDQILELSKKINNNGKSILLNLLYKYSKTEEEKIRFAKELGDTETILIHYNKRLKIINKNMEYGFRKIG</sequence>
<gene>
    <name evidence="1" type="ORF">MKO06_03850</name>
</gene>
<accession>A0A9X2I976</accession>
<name>A0A9X2I976_9FLAO</name>
<comment type="caution">
    <text evidence="1">The sequence shown here is derived from an EMBL/GenBank/DDBJ whole genome shotgun (WGS) entry which is preliminary data.</text>
</comment>
<reference evidence="1" key="1">
    <citation type="submission" date="2022-07" db="EMBL/GenBank/DDBJ databases">
        <title>Gramela sediminis sp. nov., isolated from deep-sea sediment of the Indian Ocean.</title>
        <authorList>
            <person name="Shi H."/>
        </authorList>
    </citation>
    <scope>NUCLEOTIDE SEQUENCE</scope>
    <source>
        <strain evidence="1">GC03-9</strain>
    </source>
</reference>